<dbReference type="NCBIfam" id="TIGR01498">
    <property type="entry name" value="folK"/>
    <property type="match status" value="1"/>
</dbReference>
<comment type="function">
    <text evidence="10">Catalyzes the transfer of pyrophosphate from adenosine triphosphate (ATP) to 6-hydroxymethyl-7,8-dihydropterin, an enzymatic step in folate biosynthesis pathway.</text>
</comment>
<dbReference type="EMBL" id="JBHLTG010000003">
    <property type="protein sequence ID" value="MFC0679143.1"/>
    <property type="molecule type" value="Genomic_DNA"/>
</dbReference>
<proteinExistence type="inferred from homology"/>
<reference evidence="14 15" key="1">
    <citation type="submission" date="2024-09" db="EMBL/GenBank/DDBJ databases">
        <authorList>
            <person name="Sun Q."/>
            <person name="Mori K."/>
        </authorList>
    </citation>
    <scope>NUCLEOTIDE SEQUENCE [LARGE SCALE GENOMIC DNA]</scope>
    <source>
        <strain evidence="14 15">KCTC 23076</strain>
    </source>
</reference>
<dbReference type="PROSITE" id="PS00794">
    <property type="entry name" value="HPPK"/>
    <property type="match status" value="1"/>
</dbReference>
<evidence type="ECO:0000313" key="15">
    <source>
        <dbReference type="Proteomes" id="UP001589896"/>
    </source>
</evidence>
<comment type="similarity">
    <text evidence="2">Belongs to the HPPK family.</text>
</comment>
<dbReference type="Pfam" id="PF01288">
    <property type="entry name" value="HPPK"/>
    <property type="match status" value="1"/>
</dbReference>
<dbReference type="GO" id="GO:0003848">
    <property type="term" value="F:2-amino-4-hydroxy-6-hydroxymethyldihydropteridine diphosphokinase activity"/>
    <property type="evidence" value="ECO:0007669"/>
    <property type="project" value="UniProtKB-EC"/>
</dbReference>
<feature type="domain" description="7,8-dihydro-6-hydroxymethylpterin-pyrophosphokinase" evidence="13">
    <location>
        <begin position="91"/>
        <end position="102"/>
    </location>
</feature>
<dbReference type="InterPro" id="IPR000550">
    <property type="entry name" value="Hppk"/>
</dbReference>
<protein>
    <recommendedName>
        <fullName evidence="4">2-amino-4-hydroxy-6-hydroxymethyldihydropteridine pyrophosphokinase</fullName>
        <ecNumber evidence="3">2.7.6.3</ecNumber>
    </recommendedName>
    <alternativeName>
        <fullName evidence="11">6-hydroxymethyl-7,8-dihydropterin pyrophosphokinase</fullName>
    </alternativeName>
    <alternativeName>
        <fullName evidence="12">7,8-dihydro-6-hydroxymethylpterin-pyrophosphokinase</fullName>
    </alternativeName>
</protein>
<keyword evidence="8" id="KW-0067">ATP-binding</keyword>
<evidence type="ECO:0000256" key="4">
    <source>
        <dbReference type="ARBA" id="ARBA00016218"/>
    </source>
</evidence>
<dbReference type="PANTHER" id="PTHR43071:SF1">
    <property type="entry name" value="2-AMINO-4-HYDROXY-6-HYDROXYMETHYLDIHYDROPTERIDINE PYROPHOSPHOKINASE"/>
    <property type="match status" value="1"/>
</dbReference>
<name>A0ABV6RQ85_9GAMM</name>
<evidence type="ECO:0000256" key="2">
    <source>
        <dbReference type="ARBA" id="ARBA00005810"/>
    </source>
</evidence>
<evidence type="ECO:0000256" key="6">
    <source>
        <dbReference type="ARBA" id="ARBA00022741"/>
    </source>
</evidence>
<dbReference type="EC" id="2.7.6.3" evidence="3"/>
<dbReference type="Gene3D" id="3.30.70.560">
    <property type="entry name" value="7,8-Dihydro-6-hydroxymethylpterin-pyrophosphokinase HPPK"/>
    <property type="match status" value="1"/>
</dbReference>
<gene>
    <name evidence="14" type="primary">folK</name>
    <name evidence="14" type="ORF">ACFFGH_14995</name>
</gene>
<comment type="pathway">
    <text evidence="1">Cofactor biosynthesis; tetrahydrofolate biosynthesis; 2-amino-4-hydroxy-6-hydroxymethyl-7,8-dihydropteridine diphosphate from 7,8-dihydroneopterin triphosphate: step 4/4.</text>
</comment>
<dbReference type="RefSeq" id="WP_386669594.1">
    <property type="nucleotide sequence ID" value="NZ_JBHLTG010000003.1"/>
</dbReference>
<evidence type="ECO:0000256" key="5">
    <source>
        <dbReference type="ARBA" id="ARBA00022679"/>
    </source>
</evidence>
<keyword evidence="9" id="KW-0289">Folate biosynthesis</keyword>
<evidence type="ECO:0000256" key="3">
    <source>
        <dbReference type="ARBA" id="ARBA00013253"/>
    </source>
</evidence>
<dbReference type="InterPro" id="IPR035907">
    <property type="entry name" value="Hppk_sf"/>
</dbReference>
<evidence type="ECO:0000256" key="10">
    <source>
        <dbReference type="ARBA" id="ARBA00029409"/>
    </source>
</evidence>
<keyword evidence="6" id="KW-0547">Nucleotide-binding</keyword>
<evidence type="ECO:0000256" key="1">
    <source>
        <dbReference type="ARBA" id="ARBA00005051"/>
    </source>
</evidence>
<keyword evidence="5 14" id="KW-0808">Transferase</keyword>
<organism evidence="14 15">
    <name type="scientific">Lysobacter korlensis</name>
    <dbReference type="NCBI Taxonomy" id="553636"/>
    <lineage>
        <taxon>Bacteria</taxon>
        <taxon>Pseudomonadati</taxon>
        <taxon>Pseudomonadota</taxon>
        <taxon>Gammaproteobacteria</taxon>
        <taxon>Lysobacterales</taxon>
        <taxon>Lysobacteraceae</taxon>
        <taxon>Lysobacter</taxon>
    </lineage>
</organism>
<dbReference type="PANTHER" id="PTHR43071">
    <property type="entry name" value="2-AMINO-4-HYDROXY-6-HYDROXYMETHYLDIHYDROPTERIDINE PYROPHOSPHOKINASE"/>
    <property type="match status" value="1"/>
</dbReference>
<keyword evidence="15" id="KW-1185">Reference proteome</keyword>
<evidence type="ECO:0000256" key="7">
    <source>
        <dbReference type="ARBA" id="ARBA00022777"/>
    </source>
</evidence>
<comment type="caution">
    <text evidence="14">The sequence shown here is derived from an EMBL/GenBank/DDBJ whole genome shotgun (WGS) entry which is preliminary data.</text>
</comment>
<evidence type="ECO:0000256" key="9">
    <source>
        <dbReference type="ARBA" id="ARBA00022909"/>
    </source>
</evidence>
<evidence type="ECO:0000313" key="14">
    <source>
        <dbReference type="EMBL" id="MFC0679143.1"/>
    </source>
</evidence>
<dbReference type="SUPFAM" id="SSF55083">
    <property type="entry name" value="6-hydroxymethyl-7,8-dihydropterin pyrophosphokinase, HPPK"/>
    <property type="match status" value="1"/>
</dbReference>
<evidence type="ECO:0000256" key="8">
    <source>
        <dbReference type="ARBA" id="ARBA00022840"/>
    </source>
</evidence>
<evidence type="ECO:0000256" key="11">
    <source>
        <dbReference type="ARBA" id="ARBA00029766"/>
    </source>
</evidence>
<evidence type="ECO:0000259" key="13">
    <source>
        <dbReference type="PROSITE" id="PS00794"/>
    </source>
</evidence>
<dbReference type="Proteomes" id="UP001589896">
    <property type="component" value="Unassembled WGS sequence"/>
</dbReference>
<accession>A0ABV6RQ85</accession>
<dbReference type="CDD" id="cd00483">
    <property type="entry name" value="HPPK"/>
    <property type="match status" value="1"/>
</dbReference>
<sequence length="168" mass="17767">MSEVCFVGLGANLGDAPAAVRGGIDALSRLAGTRLLRSSRLYRTAAWGVTGQPDFINAVAMLETSLAPLALLDSLLAIERDAGRDRSAGTRWGPRTLDLDLLLYGDLAVDEPGLRVPHPHLHERAFVLVPLLEIAPEARIPGVGDAHELLARMETAGVQALTYGAPSA</sequence>
<evidence type="ECO:0000256" key="12">
    <source>
        <dbReference type="ARBA" id="ARBA00033413"/>
    </source>
</evidence>
<keyword evidence="7" id="KW-0418">Kinase</keyword>